<comment type="caution">
    <text evidence="6">The sequence shown here is derived from an EMBL/GenBank/DDBJ whole genome shotgun (WGS) entry which is preliminary data.</text>
</comment>
<dbReference type="PANTHER" id="PTHR30258">
    <property type="entry name" value="TYPE II SECRETION SYSTEM PROTEIN GSPE-RELATED"/>
    <property type="match status" value="1"/>
</dbReference>
<feature type="domain" description="Bacterial type II secretion system protein E" evidence="4">
    <location>
        <begin position="1"/>
        <end position="169"/>
    </location>
</feature>
<comment type="similarity">
    <text evidence="1">Belongs to the GSP E family.</text>
</comment>
<evidence type="ECO:0000256" key="2">
    <source>
        <dbReference type="ARBA" id="ARBA00022741"/>
    </source>
</evidence>
<keyword evidence="7" id="KW-1185">Reference proteome</keyword>
<dbReference type="InterPro" id="IPR025874">
    <property type="entry name" value="DZR"/>
</dbReference>
<dbReference type="EMBL" id="LACI01000761">
    <property type="protein sequence ID" value="KJU86049.1"/>
    <property type="molecule type" value="Genomic_DNA"/>
</dbReference>
<evidence type="ECO:0000256" key="3">
    <source>
        <dbReference type="ARBA" id="ARBA00022840"/>
    </source>
</evidence>
<dbReference type="PANTHER" id="PTHR30258:SF3">
    <property type="entry name" value="SLL1921 PROTEIN"/>
    <property type="match status" value="1"/>
</dbReference>
<dbReference type="InterPro" id="IPR001482">
    <property type="entry name" value="T2SS/T4SS_dom"/>
</dbReference>
<dbReference type="PATRIC" id="fig|29290.4.peg.2333"/>
<reference evidence="6 7" key="1">
    <citation type="submission" date="2015-02" db="EMBL/GenBank/DDBJ databases">
        <title>Single-cell genomics of uncultivated deep-branching MTB reveals a conserved set of magnetosome genes.</title>
        <authorList>
            <person name="Kolinko S."/>
            <person name="Richter M."/>
            <person name="Glockner F.O."/>
            <person name="Brachmann A."/>
            <person name="Schuler D."/>
        </authorList>
    </citation>
    <scope>NUCLEOTIDE SEQUENCE [LARGE SCALE GENOMIC DNA]</scope>
    <source>
        <strain evidence="6">TM-1</strain>
    </source>
</reference>
<accession>A0A0F3GVQ2</accession>
<dbReference type="Pfam" id="PF00437">
    <property type="entry name" value="T2SSE"/>
    <property type="match status" value="1"/>
</dbReference>
<evidence type="ECO:0000313" key="7">
    <source>
        <dbReference type="Proteomes" id="UP000033423"/>
    </source>
</evidence>
<dbReference type="InterPro" id="IPR027417">
    <property type="entry name" value="P-loop_NTPase"/>
</dbReference>
<keyword evidence="3" id="KW-0067">ATP-binding</keyword>
<organism evidence="6 7">
    <name type="scientific">Candidatus Magnetobacterium bavaricum</name>
    <dbReference type="NCBI Taxonomy" id="29290"/>
    <lineage>
        <taxon>Bacteria</taxon>
        <taxon>Pseudomonadati</taxon>
        <taxon>Nitrospirota</taxon>
        <taxon>Thermodesulfovibrionia</taxon>
        <taxon>Thermodesulfovibrionales</taxon>
        <taxon>Candidatus Magnetobacteriaceae</taxon>
        <taxon>Candidatus Magnetobacterium</taxon>
    </lineage>
</organism>
<evidence type="ECO:0000256" key="1">
    <source>
        <dbReference type="ARBA" id="ARBA00006611"/>
    </source>
</evidence>
<dbReference type="Pfam" id="PF12773">
    <property type="entry name" value="DZR"/>
    <property type="match status" value="1"/>
</dbReference>
<gene>
    <name evidence="6" type="ORF">MBAV_001758</name>
</gene>
<dbReference type="GO" id="GO:0005886">
    <property type="term" value="C:plasma membrane"/>
    <property type="evidence" value="ECO:0007669"/>
    <property type="project" value="TreeGrafter"/>
</dbReference>
<protein>
    <submittedName>
        <fullName evidence="6">Type II secretion system protein E</fullName>
    </submittedName>
</protein>
<keyword evidence="2" id="KW-0547">Nucleotide-binding</keyword>
<dbReference type="GO" id="GO:0016887">
    <property type="term" value="F:ATP hydrolysis activity"/>
    <property type="evidence" value="ECO:0007669"/>
    <property type="project" value="TreeGrafter"/>
</dbReference>
<dbReference type="SUPFAM" id="SSF52540">
    <property type="entry name" value="P-loop containing nucleoside triphosphate hydrolases"/>
    <property type="match status" value="1"/>
</dbReference>
<name>A0A0F3GVQ2_9BACT</name>
<evidence type="ECO:0000259" key="5">
    <source>
        <dbReference type="Pfam" id="PF12773"/>
    </source>
</evidence>
<evidence type="ECO:0000313" key="6">
    <source>
        <dbReference type="EMBL" id="KJU86049.1"/>
    </source>
</evidence>
<evidence type="ECO:0000259" key="4">
    <source>
        <dbReference type="Pfam" id="PF00437"/>
    </source>
</evidence>
<dbReference type="AlphaFoldDB" id="A0A0F3GVQ2"/>
<dbReference type="Proteomes" id="UP000033423">
    <property type="component" value="Unassembled WGS sequence"/>
</dbReference>
<proteinExistence type="inferred from homology"/>
<feature type="domain" description="DZANK-type" evidence="5">
    <location>
        <begin position="182"/>
        <end position="225"/>
    </location>
</feature>
<dbReference type="GO" id="GO:0005524">
    <property type="term" value="F:ATP binding"/>
    <property type="evidence" value="ECO:0007669"/>
    <property type="project" value="UniProtKB-KW"/>
</dbReference>
<dbReference type="Gene3D" id="3.40.50.300">
    <property type="entry name" value="P-loop containing nucleotide triphosphate hydrolases"/>
    <property type="match status" value="1"/>
</dbReference>
<sequence>MRDPETAEIAIQASITGHLVLSTLHTTTAVGAVTRLKGMGIKSYFLASSLNGIIAQRLVRKLCNNCKVQYEPSDEELLFLMVKGTVDTQVARFYKPFGCTACGNTGYRGRVGIFEILTVNSLIRKLIYDDSTTENFLARVATESGMNTLREDGLKKIMMGITSVEEVLRSTAAIAEGEIVICTRCHEPLSSEYTFCPYCSTGLRHKCPKCGMQRNEQWKFCPFCNETFSQ</sequence>